<feature type="signal peptide" evidence="2">
    <location>
        <begin position="1"/>
        <end position="30"/>
    </location>
</feature>
<evidence type="ECO:0000313" key="3">
    <source>
        <dbReference type="EMBL" id="AGK57055.1"/>
    </source>
</evidence>
<organism evidence="3 4">
    <name type="scientific">Hyphomicrobium denitrificans 1NES1</name>
    <dbReference type="NCBI Taxonomy" id="670307"/>
    <lineage>
        <taxon>Bacteria</taxon>
        <taxon>Pseudomonadati</taxon>
        <taxon>Pseudomonadota</taxon>
        <taxon>Alphaproteobacteria</taxon>
        <taxon>Hyphomicrobiales</taxon>
        <taxon>Hyphomicrobiaceae</taxon>
        <taxon>Hyphomicrobium</taxon>
    </lineage>
</organism>
<dbReference type="Pfam" id="PF18895">
    <property type="entry name" value="T4SS_pilin"/>
    <property type="match status" value="1"/>
</dbReference>
<keyword evidence="1" id="KW-0472">Membrane</keyword>
<proteinExistence type="predicted"/>
<evidence type="ECO:0000256" key="2">
    <source>
        <dbReference type="SAM" id="SignalP"/>
    </source>
</evidence>
<dbReference type="Proteomes" id="UP000005952">
    <property type="component" value="Chromosome"/>
</dbReference>
<dbReference type="KEGG" id="hdt:HYPDE_26873"/>
<dbReference type="HOGENOM" id="CLU_1914205_0_0_5"/>
<feature type="transmembrane region" description="Helical" evidence="1">
    <location>
        <begin position="65"/>
        <end position="86"/>
    </location>
</feature>
<dbReference type="AlphaFoldDB" id="N0BAC4"/>
<sequence length="132" mass="14257">MRRLKRSMQPRAIGVLINVMLRLLTTASLAMPLSAIAASCDPQKQLCNPIGVSSISEFVQRVLEAMVRLGIIVVALFILIAGYMYVSARGNAQKLGEAHENFKYVIYGAVLILGAWVIATVIGGTITQILGQ</sequence>
<accession>N0BAC4</accession>
<evidence type="ECO:0000313" key="4">
    <source>
        <dbReference type="Proteomes" id="UP000005952"/>
    </source>
</evidence>
<feature type="chain" id="PRO_5004105472" evidence="2">
    <location>
        <begin position="31"/>
        <end position="132"/>
    </location>
</feature>
<keyword evidence="2" id="KW-0732">Signal</keyword>
<protein>
    <submittedName>
        <fullName evidence="3">Uncharacterized protein</fullName>
    </submittedName>
</protein>
<keyword evidence="4" id="KW-1185">Reference proteome</keyword>
<reference evidence="3 4" key="1">
    <citation type="journal article" date="2013" name="Genome Announc.">
        <title>Genome sequences for three denitrifying bacterial strains isolated from a uranium- and nitrate-contaminated subsurface environment.</title>
        <authorList>
            <person name="Venkatramanan R."/>
            <person name="Prakash O."/>
            <person name="Woyke T."/>
            <person name="Chain P."/>
            <person name="Goodwin L.A."/>
            <person name="Watson D."/>
            <person name="Brooks S."/>
            <person name="Kostka J.E."/>
            <person name="Green S.J."/>
        </authorList>
    </citation>
    <scope>NUCLEOTIDE SEQUENCE [LARGE SCALE GENOMIC DNA]</scope>
    <source>
        <strain evidence="3 4">1NES1</strain>
    </source>
</reference>
<dbReference type="EMBL" id="CP005587">
    <property type="protein sequence ID" value="AGK57055.1"/>
    <property type="molecule type" value="Genomic_DNA"/>
</dbReference>
<evidence type="ECO:0000256" key="1">
    <source>
        <dbReference type="SAM" id="Phobius"/>
    </source>
</evidence>
<gene>
    <name evidence="3" type="ORF">HYPDE_26873</name>
</gene>
<keyword evidence="1" id="KW-1133">Transmembrane helix</keyword>
<name>N0BAC4_9HYPH</name>
<dbReference type="InterPro" id="IPR043993">
    <property type="entry name" value="T4SS_pilin"/>
</dbReference>
<feature type="transmembrane region" description="Helical" evidence="1">
    <location>
        <begin position="106"/>
        <end position="130"/>
    </location>
</feature>
<keyword evidence="1" id="KW-0812">Transmembrane</keyword>